<dbReference type="Gene3D" id="2.30.30.190">
    <property type="entry name" value="CAP Gly-rich-like domain"/>
    <property type="match status" value="1"/>
</dbReference>
<evidence type="ECO:0000256" key="6">
    <source>
        <dbReference type="ARBA" id="ARBA00023186"/>
    </source>
</evidence>
<dbReference type="InterPro" id="IPR001611">
    <property type="entry name" value="Leu-rich_rpt"/>
</dbReference>
<dbReference type="InterPro" id="IPR029071">
    <property type="entry name" value="Ubiquitin-like_domsf"/>
</dbReference>
<feature type="domain" description="CAP-Gly" evidence="8">
    <location>
        <begin position="22"/>
        <end position="66"/>
    </location>
</feature>
<comment type="subcellular location">
    <subcellularLocation>
        <location evidence="1">Cytoplasm</location>
    </subcellularLocation>
</comment>
<accession>A0A0W4ZV46</accession>
<evidence type="ECO:0000256" key="5">
    <source>
        <dbReference type="ARBA" id="ARBA00022737"/>
    </source>
</evidence>
<dbReference type="PROSITE" id="PS00845">
    <property type="entry name" value="CAP_GLY_1"/>
    <property type="match status" value="1"/>
</dbReference>
<keyword evidence="3" id="KW-0963">Cytoplasm</keyword>
<evidence type="ECO:0000313" key="9">
    <source>
        <dbReference type="EMBL" id="KTW32239.1"/>
    </source>
</evidence>
<gene>
    <name evidence="9" type="ORF">T551_00330</name>
</gene>
<dbReference type="PANTHER" id="PTHR18849:SF0">
    <property type="entry name" value="CILIA- AND FLAGELLA-ASSOCIATED PROTEIN 410-RELATED"/>
    <property type="match status" value="1"/>
</dbReference>
<dbReference type="InterPro" id="IPR032675">
    <property type="entry name" value="LRR_dom_sf"/>
</dbReference>
<dbReference type="PROSITE" id="PS50245">
    <property type="entry name" value="CAP_GLY_2"/>
    <property type="match status" value="1"/>
</dbReference>
<comment type="caution">
    <text evidence="9">The sequence shown here is derived from an EMBL/GenBank/DDBJ whole genome shotgun (WGS) entry which is preliminary data.</text>
</comment>
<dbReference type="PANTHER" id="PTHR18849">
    <property type="entry name" value="LEUCINE RICH REPEAT PROTEIN"/>
    <property type="match status" value="1"/>
</dbReference>
<dbReference type="PROSITE" id="PS51450">
    <property type="entry name" value="LRR"/>
    <property type="match status" value="1"/>
</dbReference>
<keyword evidence="10" id="KW-1185">Reference proteome</keyword>
<sequence>MQDRIGDRISFKGNCCTIKYIGPVEGTKGKWLGVEWDDPSCGKHDGTYLGYTYFECRKKKSGSFIRQNKTRDIKKTFVEAFNDKYKYINTKEYNNFENAKSKSTDNEIKICEIYYPKSMKKFQKLYFATLDHMSISKLGNIEEIKEKCIDLLEIDLSGNLLDWETVILIIKELPNLNTLKLNYNQFNVPEIISDNNFRFTNLKTLALNKTYLKIEEVKKICSFFQNLEELQLSHNLLTLEANQSFQFSDYFPHLKKIFLDNNKISCFETVIKIFGQLKKLEFLSLASNQIDNISVNKDSFISLKYLDISKNNISKWSSLDNLNLLNTLVSLRFDDNPLLEEFKDNSSNFIIPRLKNIVVINGTKITQEERQDLELHYLNVIEKEIKSGRISDYSDLIKMHPRWIELQKKYGERNPVFNSKENLIEKNIETKLIELSITFERKVVKKKFISSMNIRSFKSFCAKFFEIDPFGFKVSYLNDLDKIIYISDDSKSLSFYNLSSGKTIYLEKNINL</sequence>
<dbReference type="AlphaFoldDB" id="A0A0W4ZV46"/>
<keyword evidence="5" id="KW-0677">Repeat</keyword>
<dbReference type="FunFam" id="2.30.30.190:FF:000016">
    <property type="entry name" value="Tubulin-folding cofactor E"/>
    <property type="match status" value="1"/>
</dbReference>
<reference evidence="10" key="1">
    <citation type="journal article" date="2016" name="Nat. Commun.">
        <title>Genome analysis of three Pneumocystis species reveals adaptation mechanisms to life exclusively in mammalian hosts.</title>
        <authorList>
            <person name="Ma L."/>
            <person name="Chen Z."/>
            <person name="Huang D.W."/>
            <person name="Kutty G."/>
            <person name="Ishihara M."/>
            <person name="Wang H."/>
            <person name="Abouelleil A."/>
            <person name="Bishop L."/>
            <person name="Davey E."/>
            <person name="Deng R."/>
            <person name="Deng X."/>
            <person name="Fan L."/>
            <person name="Fantoni G."/>
            <person name="Fitzgerald M."/>
            <person name="Gogineni E."/>
            <person name="Goldberg J.M."/>
            <person name="Handley G."/>
            <person name="Hu X."/>
            <person name="Huber C."/>
            <person name="Jiao X."/>
            <person name="Jones K."/>
            <person name="Levin J.Z."/>
            <person name="Liu Y."/>
            <person name="Macdonald P."/>
            <person name="Melnikov A."/>
            <person name="Raley C."/>
            <person name="Sassi M."/>
            <person name="Sherman B.T."/>
            <person name="Song X."/>
            <person name="Sykes S."/>
            <person name="Tran B."/>
            <person name="Walsh L."/>
            <person name="Xia Y."/>
            <person name="Yang J."/>
            <person name="Young S."/>
            <person name="Zeng Q."/>
            <person name="Zheng X."/>
            <person name="Stephens R."/>
            <person name="Nusbaum C."/>
            <person name="Birren B.W."/>
            <person name="Azadi P."/>
            <person name="Lempicki R.A."/>
            <person name="Cuomo C.A."/>
            <person name="Kovacs J.A."/>
        </authorList>
    </citation>
    <scope>NUCLEOTIDE SEQUENCE [LARGE SCALE GENOMIC DNA]</scope>
    <source>
        <strain evidence="10">RU7</strain>
    </source>
</reference>
<dbReference type="InterPro" id="IPR036859">
    <property type="entry name" value="CAP-Gly_dom_sf"/>
</dbReference>
<dbReference type="Gene3D" id="3.80.10.10">
    <property type="entry name" value="Ribonuclease Inhibitor"/>
    <property type="match status" value="2"/>
</dbReference>
<dbReference type="GeneID" id="28938852"/>
<dbReference type="SMART" id="SM00365">
    <property type="entry name" value="LRR_SD22"/>
    <property type="match status" value="4"/>
</dbReference>
<comment type="similarity">
    <text evidence="2">Belongs to the TBCE family.</text>
</comment>
<name>A0A0W4ZV46_PNEJ7</name>
<dbReference type="SMART" id="SM01052">
    <property type="entry name" value="CAP_GLY"/>
    <property type="match status" value="1"/>
</dbReference>
<dbReference type="SUPFAM" id="SSF74924">
    <property type="entry name" value="Cap-Gly domain"/>
    <property type="match status" value="1"/>
</dbReference>
<evidence type="ECO:0000256" key="4">
    <source>
        <dbReference type="ARBA" id="ARBA00022614"/>
    </source>
</evidence>
<dbReference type="SUPFAM" id="SSF54236">
    <property type="entry name" value="Ubiquitin-like"/>
    <property type="match status" value="1"/>
</dbReference>
<dbReference type="Gene3D" id="3.10.20.90">
    <property type="entry name" value="Phosphatidylinositol 3-kinase Catalytic Subunit, Chain A, domain 1"/>
    <property type="match status" value="1"/>
</dbReference>
<keyword evidence="6" id="KW-0143">Chaperone</keyword>
<evidence type="ECO:0000256" key="1">
    <source>
        <dbReference type="ARBA" id="ARBA00004496"/>
    </source>
</evidence>
<dbReference type="GO" id="GO:0005737">
    <property type="term" value="C:cytoplasm"/>
    <property type="evidence" value="ECO:0007669"/>
    <property type="project" value="UniProtKB-SubCell"/>
</dbReference>
<keyword evidence="4" id="KW-0433">Leucine-rich repeat</keyword>
<dbReference type="STRING" id="1408657.A0A0W4ZV46"/>
<evidence type="ECO:0000259" key="8">
    <source>
        <dbReference type="PROSITE" id="PS50245"/>
    </source>
</evidence>
<dbReference type="InterPro" id="IPR000938">
    <property type="entry name" value="CAP-Gly_domain"/>
</dbReference>
<protein>
    <recommendedName>
        <fullName evidence="8">CAP-Gly domain-containing protein</fullName>
    </recommendedName>
</protein>
<dbReference type="Proteomes" id="UP000053447">
    <property type="component" value="Unassembled WGS sequence"/>
</dbReference>
<dbReference type="VEuPathDB" id="FungiDB:T551_00330"/>
<evidence type="ECO:0000256" key="7">
    <source>
        <dbReference type="ARBA" id="ARBA00026055"/>
    </source>
</evidence>
<dbReference type="OrthoDB" id="5273213at2759"/>
<dbReference type="Pfam" id="PF01302">
    <property type="entry name" value="CAP_GLY"/>
    <property type="match status" value="1"/>
</dbReference>
<dbReference type="RefSeq" id="XP_018230931.1">
    <property type="nucleotide sequence ID" value="XM_018372597.1"/>
</dbReference>
<evidence type="ECO:0000313" key="10">
    <source>
        <dbReference type="Proteomes" id="UP000053447"/>
    </source>
</evidence>
<proteinExistence type="inferred from homology"/>
<comment type="subunit">
    <text evidence="7">Supercomplex made of cofactors A to E. Cofactors A and D function by capturing and stabilizing tubulin in a quasi-native conformation. Cofactor E binds to the cofactor D-tubulin complex; interaction with cofactor C then causes the release of tubulin polypeptides that are committed to the native state.</text>
</comment>
<evidence type="ECO:0000256" key="3">
    <source>
        <dbReference type="ARBA" id="ARBA00022490"/>
    </source>
</evidence>
<organism evidence="9 10">
    <name type="scientific">Pneumocystis jirovecii (strain RU7)</name>
    <name type="common">Human pneumocystis pneumonia agent</name>
    <dbReference type="NCBI Taxonomy" id="1408657"/>
    <lineage>
        <taxon>Eukaryota</taxon>
        <taxon>Fungi</taxon>
        <taxon>Dikarya</taxon>
        <taxon>Ascomycota</taxon>
        <taxon>Taphrinomycotina</taxon>
        <taxon>Pneumocystomycetes</taxon>
        <taxon>Pneumocystaceae</taxon>
        <taxon>Pneumocystis</taxon>
    </lineage>
</organism>
<dbReference type="EMBL" id="LFWA01000002">
    <property type="protein sequence ID" value="KTW32239.1"/>
    <property type="molecule type" value="Genomic_DNA"/>
</dbReference>
<evidence type="ECO:0000256" key="2">
    <source>
        <dbReference type="ARBA" id="ARBA00006286"/>
    </source>
</evidence>
<dbReference type="SUPFAM" id="SSF52058">
    <property type="entry name" value="L domain-like"/>
    <property type="match status" value="1"/>
</dbReference>